<dbReference type="GO" id="GO:0008841">
    <property type="term" value="F:dihydrofolate synthase activity"/>
    <property type="evidence" value="ECO:0007669"/>
    <property type="project" value="TreeGrafter"/>
</dbReference>
<dbReference type="Gene3D" id="3.90.190.20">
    <property type="entry name" value="Mur ligase, C-terminal domain"/>
    <property type="match status" value="1"/>
</dbReference>
<sequence>MIKNYEEALSFIHGRQKFKKIPILDRMSRLMAQLGNPQDSLKMVHVTGTNGKGSTVAYLTSILLEQGLSVGTFTSPFITRFNERVSLNRNPISNEALLKIVQEIEPIILDMDQADIDGGPTEFEIVTALMFMYFGQIQPDIVIVEVGIGGTYDSTNIILPILSIITTVGMDHMQILGDTLSEIADQKAGIIKPKIPVVLGNVPDEARLVIETVANKSQSELSEWQKDYQVVTNKRTSIYPQYTFRSGRIKMQLELSMVGEFQIQNSAIAIQSFLKLSQVLTMVPSIKSMKKAIKETRWPGRMELINEQPAIFIDGAHNVPAIDALITTIETDFSQQQVYLIVAILADKQAKKMVDKLLRLPNVKVILTSFAAPYKQRPSIDTTDISEHSTKFDTVDSWQDGLVKVTQEMSSDDILIFTGSLYFISEVRNYFH</sequence>
<dbReference type="NCBIfam" id="TIGR01499">
    <property type="entry name" value="folC"/>
    <property type="match status" value="1"/>
</dbReference>
<proteinExistence type="inferred from homology"/>
<dbReference type="SUPFAM" id="SSF53623">
    <property type="entry name" value="MurD-like peptide ligases, catalytic domain"/>
    <property type="match status" value="1"/>
</dbReference>
<evidence type="ECO:0000256" key="4">
    <source>
        <dbReference type="ARBA" id="ARBA00022598"/>
    </source>
</evidence>
<dbReference type="KEGG" id="lnn:F0161_08345"/>
<keyword evidence="15" id="KW-1185">Reference proteome</keyword>
<comment type="similarity">
    <text evidence="2 11">Belongs to the folylpolyglutamate synthase family.</text>
</comment>
<protein>
    <recommendedName>
        <fullName evidence="3">tetrahydrofolate synthase</fullName>
        <ecNumber evidence="3">6.3.2.17</ecNumber>
    </recommendedName>
    <alternativeName>
        <fullName evidence="9">Tetrahydrofolylpolyglutamate synthase</fullName>
    </alternativeName>
</protein>
<evidence type="ECO:0000256" key="5">
    <source>
        <dbReference type="ARBA" id="ARBA00022723"/>
    </source>
</evidence>
<feature type="domain" description="Mur ligase C-terminal" evidence="12">
    <location>
        <begin position="300"/>
        <end position="420"/>
    </location>
</feature>
<comment type="catalytic activity">
    <reaction evidence="10">
        <text>(6S)-5,6,7,8-tetrahydrofolyl-(gamma-L-Glu)(n) + L-glutamate + ATP = (6S)-5,6,7,8-tetrahydrofolyl-(gamma-L-Glu)(n+1) + ADP + phosphate + H(+)</text>
        <dbReference type="Rhea" id="RHEA:10580"/>
        <dbReference type="Rhea" id="RHEA-COMP:14738"/>
        <dbReference type="Rhea" id="RHEA-COMP:14740"/>
        <dbReference type="ChEBI" id="CHEBI:15378"/>
        <dbReference type="ChEBI" id="CHEBI:29985"/>
        <dbReference type="ChEBI" id="CHEBI:30616"/>
        <dbReference type="ChEBI" id="CHEBI:43474"/>
        <dbReference type="ChEBI" id="CHEBI:141005"/>
        <dbReference type="ChEBI" id="CHEBI:456216"/>
        <dbReference type="EC" id="6.3.2.17"/>
    </reaction>
</comment>
<evidence type="ECO:0000256" key="8">
    <source>
        <dbReference type="ARBA" id="ARBA00022842"/>
    </source>
</evidence>
<keyword evidence="5" id="KW-0479">Metal-binding</keyword>
<dbReference type="InterPro" id="IPR004101">
    <property type="entry name" value="Mur_ligase_C"/>
</dbReference>
<reference evidence="14 15" key="1">
    <citation type="submission" date="2019-09" db="EMBL/GenBank/DDBJ databases">
        <title>Complete Genome Sequence of Lactobacillus nenjiangensis SH-Y15, isolated from sauerkraut.</title>
        <authorList>
            <person name="Yang H."/>
        </authorList>
    </citation>
    <scope>NUCLEOTIDE SEQUENCE [LARGE SCALE GENOMIC DNA]</scope>
    <source>
        <strain evidence="14 15">SH-Y15</strain>
    </source>
</reference>
<dbReference type="PANTHER" id="PTHR11136:SF0">
    <property type="entry name" value="DIHYDROFOLATE SYNTHETASE-RELATED"/>
    <property type="match status" value="1"/>
</dbReference>
<evidence type="ECO:0000256" key="10">
    <source>
        <dbReference type="ARBA" id="ARBA00047493"/>
    </source>
</evidence>
<dbReference type="FunFam" id="3.40.1190.10:FF:000011">
    <property type="entry name" value="Folylpolyglutamate synthase/dihydrofolate synthase"/>
    <property type="match status" value="1"/>
</dbReference>
<dbReference type="GO" id="GO:0005737">
    <property type="term" value="C:cytoplasm"/>
    <property type="evidence" value="ECO:0007669"/>
    <property type="project" value="TreeGrafter"/>
</dbReference>
<dbReference type="Proteomes" id="UP000325295">
    <property type="component" value="Chromosome"/>
</dbReference>
<keyword evidence="8" id="KW-0460">Magnesium</keyword>
<organism evidence="14 15">
    <name type="scientific">Paucilactobacillus nenjiangensis</name>
    <dbReference type="NCBI Taxonomy" id="1296540"/>
    <lineage>
        <taxon>Bacteria</taxon>
        <taxon>Bacillati</taxon>
        <taxon>Bacillota</taxon>
        <taxon>Bacilli</taxon>
        <taxon>Lactobacillales</taxon>
        <taxon>Lactobacillaceae</taxon>
        <taxon>Paucilactobacillus</taxon>
    </lineage>
</organism>
<evidence type="ECO:0000256" key="11">
    <source>
        <dbReference type="PIRNR" id="PIRNR001563"/>
    </source>
</evidence>
<dbReference type="InterPro" id="IPR036615">
    <property type="entry name" value="Mur_ligase_C_dom_sf"/>
</dbReference>
<dbReference type="SUPFAM" id="SSF53244">
    <property type="entry name" value="MurD-like peptide ligases, peptide-binding domain"/>
    <property type="match status" value="1"/>
</dbReference>
<dbReference type="InterPro" id="IPR013221">
    <property type="entry name" value="Mur_ligase_cen"/>
</dbReference>
<dbReference type="PROSITE" id="PS01011">
    <property type="entry name" value="FOLYLPOLYGLU_SYNT_1"/>
    <property type="match status" value="1"/>
</dbReference>
<dbReference type="PANTHER" id="PTHR11136">
    <property type="entry name" value="FOLYLPOLYGLUTAMATE SYNTHASE-RELATED"/>
    <property type="match status" value="1"/>
</dbReference>
<dbReference type="RefSeq" id="WP_137601576.1">
    <property type="nucleotide sequence ID" value="NZ_BJEB01000012.1"/>
</dbReference>
<dbReference type="Pfam" id="PF02875">
    <property type="entry name" value="Mur_ligase_C"/>
    <property type="match status" value="1"/>
</dbReference>
<evidence type="ECO:0000313" key="15">
    <source>
        <dbReference type="Proteomes" id="UP000325295"/>
    </source>
</evidence>
<dbReference type="InterPro" id="IPR018109">
    <property type="entry name" value="Folylpolyglutamate_synth_CS"/>
</dbReference>
<comment type="cofactor">
    <cofactor evidence="1">
        <name>Mg(2+)</name>
        <dbReference type="ChEBI" id="CHEBI:18420"/>
    </cofactor>
</comment>
<gene>
    <name evidence="14" type="ORF">F0161_08345</name>
</gene>
<evidence type="ECO:0000259" key="13">
    <source>
        <dbReference type="Pfam" id="PF08245"/>
    </source>
</evidence>
<evidence type="ECO:0000259" key="12">
    <source>
        <dbReference type="Pfam" id="PF02875"/>
    </source>
</evidence>
<keyword evidence="7 11" id="KW-0067">ATP-binding</keyword>
<evidence type="ECO:0000256" key="7">
    <source>
        <dbReference type="ARBA" id="ARBA00022840"/>
    </source>
</evidence>
<dbReference type="PROSITE" id="PS01012">
    <property type="entry name" value="FOLYLPOLYGLU_SYNT_2"/>
    <property type="match status" value="1"/>
</dbReference>
<dbReference type="InterPro" id="IPR036565">
    <property type="entry name" value="Mur-like_cat_sf"/>
</dbReference>
<evidence type="ECO:0000256" key="1">
    <source>
        <dbReference type="ARBA" id="ARBA00001946"/>
    </source>
</evidence>
<dbReference type="Pfam" id="PF08245">
    <property type="entry name" value="Mur_ligase_M"/>
    <property type="match status" value="1"/>
</dbReference>
<dbReference type="GO" id="GO:0005524">
    <property type="term" value="F:ATP binding"/>
    <property type="evidence" value="ECO:0007669"/>
    <property type="project" value="UniProtKB-KW"/>
</dbReference>
<dbReference type="OrthoDB" id="9809356at2"/>
<dbReference type="Gene3D" id="3.40.1190.10">
    <property type="entry name" value="Mur-like, catalytic domain"/>
    <property type="match status" value="1"/>
</dbReference>
<evidence type="ECO:0000313" key="14">
    <source>
        <dbReference type="EMBL" id="QER67850.1"/>
    </source>
</evidence>
<dbReference type="EMBL" id="CP043939">
    <property type="protein sequence ID" value="QER67850.1"/>
    <property type="molecule type" value="Genomic_DNA"/>
</dbReference>
<feature type="domain" description="Mur ligase central" evidence="13">
    <location>
        <begin position="46"/>
        <end position="270"/>
    </location>
</feature>
<dbReference type="PIRSF" id="PIRSF001563">
    <property type="entry name" value="Folylpolyglu_synth"/>
    <property type="match status" value="1"/>
</dbReference>
<dbReference type="GO" id="GO:0046872">
    <property type="term" value="F:metal ion binding"/>
    <property type="evidence" value="ECO:0007669"/>
    <property type="project" value="UniProtKB-KW"/>
</dbReference>
<keyword evidence="6 11" id="KW-0547">Nucleotide-binding</keyword>
<evidence type="ECO:0000256" key="3">
    <source>
        <dbReference type="ARBA" id="ARBA00013025"/>
    </source>
</evidence>
<dbReference type="InterPro" id="IPR001645">
    <property type="entry name" value="Folylpolyglutamate_synth"/>
</dbReference>
<evidence type="ECO:0000256" key="6">
    <source>
        <dbReference type="ARBA" id="ARBA00022741"/>
    </source>
</evidence>
<dbReference type="AlphaFoldDB" id="A0A5P1X1R2"/>
<evidence type="ECO:0000256" key="2">
    <source>
        <dbReference type="ARBA" id="ARBA00008276"/>
    </source>
</evidence>
<name>A0A5P1X1R2_9LACO</name>
<accession>A0A5P1X1R2</accession>
<dbReference type="GO" id="GO:0004326">
    <property type="term" value="F:tetrahydrofolylpolyglutamate synthase activity"/>
    <property type="evidence" value="ECO:0007669"/>
    <property type="project" value="UniProtKB-EC"/>
</dbReference>
<keyword evidence="4 11" id="KW-0436">Ligase</keyword>
<evidence type="ECO:0000256" key="9">
    <source>
        <dbReference type="ARBA" id="ARBA00030592"/>
    </source>
</evidence>
<dbReference type="EC" id="6.3.2.17" evidence="3"/>